<keyword evidence="6" id="KW-0732">Signal</keyword>
<dbReference type="RefSeq" id="XP_018024201.1">
    <property type="nucleotide sequence ID" value="XM_018168712.2"/>
</dbReference>
<keyword evidence="3" id="KW-0285">Flavoprotein</keyword>
<comment type="similarity">
    <text evidence="2">Belongs to the GMC oxidoreductase family.</text>
</comment>
<protein>
    <submittedName>
        <fullName evidence="10">Glucose dehydrogenase [FAD, quinone]</fullName>
    </submittedName>
</protein>
<dbReference type="PANTHER" id="PTHR11552:SF147">
    <property type="entry name" value="CHOLINE DEHYDROGENASE, MITOCHONDRIAL"/>
    <property type="match status" value="1"/>
</dbReference>
<dbReference type="Pfam" id="PF05199">
    <property type="entry name" value="GMC_oxred_C"/>
    <property type="match status" value="1"/>
</dbReference>
<feature type="domain" description="Glucose-methanol-choline oxidoreductase N-terminal" evidence="7">
    <location>
        <begin position="38"/>
        <end position="279"/>
    </location>
</feature>
<comment type="cofactor">
    <cofactor evidence="1 5">
        <name>FAD</name>
        <dbReference type="ChEBI" id="CHEBI:57692"/>
    </cofactor>
</comment>
<dbReference type="GeneID" id="108679965"/>
<dbReference type="OMA" id="CEITTIP"/>
<dbReference type="OrthoDB" id="269227at2759"/>
<evidence type="ECO:0000256" key="3">
    <source>
        <dbReference type="ARBA" id="ARBA00022630"/>
    </source>
</evidence>
<feature type="binding site" evidence="5">
    <location>
        <position position="123"/>
    </location>
    <ligand>
        <name>FAD</name>
        <dbReference type="ChEBI" id="CHEBI:57692"/>
    </ligand>
</feature>
<evidence type="ECO:0000313" key="9">
    <source>
        <dbReference type="Proteomes" id="UP000694843"/>
    </source>
</evidence>
<dbReference type="InterPro" id="IPR012132">
    <property type="entry name" value="GMC_OxRdtase"/>
</dbReference>
<evidence type="ECO:0000259" key="8">
    <source>
        <dbReference type="Pfam" id="PF05199"/>
    </source>
</evidence>
<evidence type="ECO:0000256" key="4">
    <source>
        <dbReference type="ARBA" id="ARBA00022827"/>
    </source>
</evidence>
<dbReference type="GO" id="GO:0016614">
    <property type="term" value="F:oxidoreductase activity, acting on CH-OH group of donors"/>
    <property type="evidence" value="ECO:0007669"/>
    <property type="project" value="InterPro"/>
</dbReference>
<accession>A0A8B7PFW3</accession>
<keyword evidence="9" id="KW-1185">Reference proteome</keyword>
<sequence length="514" mass="56175">MSSLSVMSLITKLAAIIAGIFTQPTVYPTSVMPQDTIVDFIVVGAGSAGSVVAGRLSEVPEWEVLVLEAGGQPPTFTKIPLLQIASSLPNLSYVNQYPIIAQKYSSQFYVDRRYMTGKMIGGTGAINRMIHNRGNPQDYDNWAQLGNPGWDWETVLKYFKKSEDYRSPMKPRDAPFRGIGGPMSVQKVGWMPPVGRLAIQAGMEVGLPEIDYNTDTKIGSSILQLATRNGERVTSADAFLKPIMQRKNLKLQINSQVIKILLNKNNDAIGVTYVHKNKASLTSGPLSVPTGACASYLLNVHNPDEPTVPDIQVFLGCALEGLDYGLFSLGGFQESVREYYRPTLGRDGFIMLPMLSRPKSVGTVTLKSRNPFDPPVLDDNSLSHPDDVELMVKAAKASLKLGNAKIFRRALGAEPLKKPIPGCAHLEFQSDDYWRCFVRGMTGVMLHISGTCKMAPDSDPMGVVTSRLIVRGVRNLRVMDASIMPQIVSGNPNAPVVMIGERGADLIKEDYGKI</sequence>
<dbReference type="SUPFAM" id="SSF51905">
    <property type="entry name" value="FAD/NAD(P)-binding domain"/>
    <property type="match status" value="1"/>
</dbReference>
<gene>
    <name evidence="10" type="primary">LOC108679965</name>
</gene>
<dbReference type="SUPFAM" id="SSF54373">
    <property type="entry name" value="FAD-linked reductases, C-terminal domain"/>
    <property type="match status" value="1"/>
</dbReference>
<organism evidence="9 10">
    <name type="scientific">Hyalella azteca</name>
    <name type="common">Amphipod</name>
    <dbReference type="NCBI Taxonomy" id="294128"/>
    <lineage>
        <taxon>Eukaryota</taxon>
        <taxon>Metazoa</taxon>
        <taxon>Ecdysozoa</taxon>
        <taxon>Arthropoda</taxon>
        <taxon>Crustacea</taxon>
        <taxon>Multicrustacea</taxon>
        <taxon>Malacostraca</taxon>
        <taxon>Eumalacostraca</taxon>
        <taxon>Peracarida</taxon>
        <taxon>Amphipoda</taxon>
        <taxon>Senticaudata</taxon>
        <taxon>Talitrida</taxon>
        <taxon>Talitroidea</taxon>
        <taxon>Hyalellidae</taxon>
        <taxon>Hyalella</taxon>
    </lineage>
</organism>
<dbReference type="Gene3D" id="3.30.560.10">
    <property type="entry name" value="Glucose Oxidase, domain 3"/>
    <property type="match status" value="2"/>
</dbReference>
<dbReference type="InterPro" id="IPR007867">
    <property type="entry name" value="GMC_OxRtase_C"/>
</dbReference>
<dbReference type="PANTHER" id="PTHR11552">
    <property type="entry name" value="GLUCOSE-METHANOL-CHOLINE GMC OXIDOREDUCTASE"/>
    <property type="match status" value="1"/>
</dbReference>
<dbReference type="PIRSF" id="PIRSF000137">
    <property type="entry name" value="Alcohol_oxidase"/>
    <property type="match status" value="1"/>
</dbReference>
<dbReference type="KEGG" id="hazt:108679965"/>
<dbReference type="Proteomes" id="UP000694843">
    <property type="component" value="Unplaced"/>
</dbReference>
<name>A0A8B7PFW3_HYAAZ</name>
<evidence type="ECO:0000256" key="6">
    <source>
        <dbReference type="SAM" id="SignalP"/>
    </source>
</evidence>
<feature type="domain" description="Glucose-methanol-choline oxidoreductase C-terminal" evidence="8">
    <location>
        <begin position="358"/>
        <end position="500"/>
    </location>
</feature>
<feature type="signal peptide" evidence="6">
    <location>
        <begin position="1"/>
        <end position="22"/>
    </location>
</feature>
<feature type="binding site" evidence="5">
    <location>
        <position position="257"/>
    </location>
    <ligand>
        <name>FAD</name>
        <dbReference type="ChEBI" id="CHEBI:57692"/>
    </ligand>
</feature>
<keyword evidence="4 5" id="KW-0274">FAD</keyword>
<dbReference type="AlphaFoldDB" id="A0A8B7PFW3"/>
<reference evidence="10" key="1">
    <citation type="submission" date="2025-08" db="UniProtKB">
        <authorList>
            <consortium name="RefSeq"/>
        </authorList>
    </citation>
    <scope>IDENTIFICATION</scope>
    <source>
        <tissue evidence="10">Whole organism</tissue>
    </source>
</reference>
<evidence type="ECO:0000256" key="2">
    <source>
        <dbReference type="ARBA" id="ARBA00010790"/>
    </source>
</evidence>
<feature type="chain" id="PRO_5034128616" evidence="6">
    <location>
        <begin position="23"/>
        <end position="514"/>
    </location>
</feature>
<dbReference type="Pfam" id="PF00732">
    <property type="entry name" value="GMC_oxred_N"/>
    <property type="match status" value="1"/>
</dbReference>
<evidence type="ECO:0000313" key="10">
    <source>
        <dbReference type="RefSeq" id="XP_018024201.1"/>
    </source>
</evidence>
<dbReference type="Gene3D" id="3.50.50.60">
    <property type="entry name" value="FAD/NAD(P)-binding domain"/>
    <property type="match status" value="2"/>
</dbReference>
<evidence type="ECO:0000256" key="1">
    <source>
        <dbReference type="ARBA" id="ARBA00001974"/>
    </source>
</evidence>
<dbReference type="InterPro" id="IPR036188">
    <property type="entry name" value="FAD/NAD-bd_sf"/>
</dbReference>
<dbReference type="InterPro" id="IPR000172">
    <property type="entry name" value="GMC_OxRdtase_N"/>
</dbReference>
<dbReference type="GO" id="GO:0050660">
    <property type="term" value="F:flavin adenine dinucleotide binding"/>
    <property type="evidence" value="ECO:0007669"/>
    <property type="project" value="InterPro"/>
</dbReference>
<evidence type="ECO:0000256" key="5">
    <source>
        <dbReference type="PIRSR" id="PIRSR000137-2"/>
    </source>
</evidence>
<evidence type="ECO:0000259" key="7">
    <source>
        <dbReference type="Pfam" id="PF00732"/>
    </source>
</evidence>
<proteinExistence type="inferred from homology"/>